<dbReference type="GO" id="GO:0007018">
    <property type="term" value="P:microtubule-based movement"/>
    <property type="evidence" value="ECO:0007669"/>
    <property type="project" value="InterPro"/>
</dbReference>
<feature type="domain" description="Kinesin motor" evidence="5">
    <location>
        <begin position="13"/>
        <end position="320"/>
    </location>
</feature>
<comment type="similarity">
    <text evidence="2">Belongs to the TRAFAC class myosin-kinesin ATPase superfamily. Kinesin family.</text>
</comment>
<dbReference type="OMA" id="ICRSCDQ"/>
<evidence type="ECO:0000259" key="5">
    <source>
        <dbReference type="PROSITE" id="PS50067"/>
    </source>
</evidence>
<dbReference type="SMART" id="SM00129">
    <property type="entry name" value="KISc"/>
    <property type="match status" value="1"/>
</dbReference>
<dbReference type="Pfam" id="PF00225">
    <property type="entry name" value="Kinesin"/>
    <property type="match status" value="1"/>
</dbReference>
<feature type="region of interest" description="Disordered" evidence="4">
    <location>
        <begin position="732"/>
        <end position="753"/>
    </location>
</feature>
<feature type="region of interest" description="Disordered" evidence="4">
    <location>
        <begin position="1280"/>
        <end position="1347"/>
    </location>
</feature>
<evidence type="ECO:0000313" key="7">
    <source>
        <dbReference type="Proteomes" id="UP000824469"/>
    </source>
</evidence>
<feature type="region of interest" description="Disordered" evidence="4">
    <location>
        <begin position="1151"/>
        <end position="1185"/>
    </location>
</feature>
<keyword evidence="2" id="KW-0067">ATP-binding</keyword>
<dbReference type="EMBL" id="JAHRHJ020000006">
    <property type="protein sequence ID" value="KAH9310925.1"/>
    <property type="molecule type" value="Genomic_DNA"/>
</dbReference>
<organism evidence="6 7">
    <name type="scientific">Taxus chinensis</name>
    <name type="common">Chinese yew</name>
    <name type="synonym">Taxus wallichiana var. chinensis</name>
    <dbReference type="NCBI Taxonomy" id="29808"/>
    <lineage>
        <taxon>Eukaryota</taxon>
        <taxon>Viridiplantae</taxon>
        <taxon>Streptophyta</taxon>
        <taxon>Embryophyta</taxon>
        <taxon>Tracheophyta</taxon>
        <taxon>Spermatophyta</taxon>
        <taxon>Pinopsida</taxon>
        <taxon>Pinidae</taxon>
        <taxon>Conifers II</taxon>
        <taxon>Cupressales</taxon>
        <taxon>Taxaceae</taxon>
        <taxon>Taxus</taxon>
    </lineage>
</organism>
<dbReference type="GO" id="GO:0003777">
    <property type="term" value="F:microtubule motor activity"/>
    <property type="evidence" value="ECO:0007669"/>
    <property type="project" value="InterPro"/>
</dbReference>
<dbReference type="InterPro" id="IPR036961">
    <property type="entry name" value="Kinesin_motor_dom_sf"/>
</dbReference>
<dbReference type="PROSITE" id="PS50067">
    <property type="entry name" value="KINESIN_MOTOR_2"/>
    <property type="match status" value="1"/>
</dbReference>
<dbReference type="GO" id="GO:0005524">
    <property type="term" value="F:ATP binding"/>
    <property type="evidence" value="ECO:0007669"/>
    <property type="project" value="UniProtKB-UniRule"/>
</dbReference>
<dbReference type="PANTHER" id="PTHR24115">
    <property type="entry name" value="KINESIN-RELATED"/>
    <property type="match status" value="1"/>
</dbReference>
<gene>
    <name evidence="6" type="ORF">KI387_025960</name>
</gene>
<keyword evidence="3" id="KW-0175">Coiled coil</keyword>
<keyword evidence="1 2" id="KW-0505">Motor protein</keyword>
<dbReference type="Gene3D" id="3.40.850.10">
    <property type="entry name" value="Kinesin motor domain"/>
    <property type="match status" value="1"/>
</dbReference>
<dbReference type="PRINTS" id="PR00380">
    <property type="entry name" value="KINESINHEAVY"/>
</dbReference>
<dbReference type="InterPro" id="IPR001752">
    <property type="entry name" value="Kinesin_motor_dom"/>
</dbReference>
<dbReference type="Proteomes" id="UP000824469">
    <property type="component" value="Unassembled WGS sequence"/>
</dbReference>
<dbReference type="GO" id="GO:0005874">
    <property type="term" value="C:microtubule"/>
    <property type="evidence" value="ECO:0007669"/>
    <property type="project" value="TreeGrafter"/>
</dbReference>
<evidence type="ECO:0000256" key="2">
    <source>
        <dbReference type="PROSITE-ProRule" id="PRU00283"/>
    </source>
</evidence>
<feature type="compositionally biased region" description="Basic and acidic residues" evidence="4">
    <location>
        <begin position="1335"/>
        <end position="1347"/>
    </location>
</feature>
<dbReference type="GO" id="GO:0016887">
    <property type="term" value="F:ATP hydrolysis activity"/>
    <property type="evidence" value="ECO:0007669"/>
    <property type="project" value="TreeGrafter"/>
</dbReference>
<dbReference type="SUPFAM" id="SSF52540">
    <property type="entry name" value="P-loop containing nucleoside triphosphate hydrolases"/>
    <property type="match status" value="1"/>
</dbReference>
<comment type="caution">
    <text evidence="6">The sequence shown here is derived from an EMBL/GenBank/DDBJ whole genome shotgun (WGS) entry which is preliminary data.</text>
</comment>
<sequence>MGAKIQWKKEEHPVEVIARLRQNTQNNDIAIQLADNKGVRIKSESGQYRDFSLDGISWSDEALQTFYEKYIKTRVEGVKSGGKCTAILYGATGSGKSYTMFGDMKEGGIAYKALHHIMDDGDGEEEIVKVSVVEIYNEEVCDLLARSSAKGGASPKRAKLEVRGGKVKNSCLISGKKADDIVRDIQLVEKKRVVKSTSCNERSSRSHCIITVYVPAVRGQLVLVDMAGSENIDQAASGIEAKMQTGKINQGNGALKRVVEAIANGDNYIPYRDSKLTMLLQDSFEDDKAKILMILCASTDPKDIYKTIGTLEYGSKAKCIAKLPKSPVKEKFKAIDQVILQNRINAMHDSIEKLQAENRSKDEFREEIEKELNVKNQQVENLKSRVAHIEGEKHQIMMYMEKIDKKLLKWIQKIENNRKIITKTEIKTYTDMQEQQAKISEFINRVQSMEDEIKCKINEHRHRDGLSIESNRVQNPYNLMAKSCTISNCLTIDATGADIPLISRNADATLGTSHELQVQVESAISKDPNIACNEDSQALSCNVFRKMSDLSSCHIEGSCSVTRPSEDQQASEKIRQKEEGTKRHSLRDWDEEVQFTVVCNDSEHQAFICRSCDQIDELSSLSDIEIEVPGPSAQVCSSADLHILKENNDGMMHPAFSSEVFHQSHEADVKTDMHMCDETKTFSEQNPDQSSMFTDVSMNSTWVQNPAANKILEVDWTSGISFTGWLPAIPETSFEGKEDDETYNEGSKQDDEKSRWGIENIENKILEIESTADRSKSEASDSNVMADGFGTDPGNTVVYLPNVEEFCELAQYSETSNASTSDCPYMRKEDVGDEDCKLLQMEINRNDGENGSQEAIQFSGQIDYGKMLHTETENPFGNSLLGTVCQTYTFVEKEQGENRATTVNLDGANGETTYTGLPQSGPKPHFSNDDPLCYFELGVNFDPGADVHTGTKQHPRYNHEEIEVLELADSPTSLSEEIEVVELADSPTSFSEETEVVELVDSLTSLSESPGMTDLPLSQPGESHTSNVDDASNVDVYVKWGKSTEELDKIICIVSLPKVATLAKLRKEITPHIAHANKHFTFLMLGESGGEVDQEIESDLRVGSLPDCLFSKGCRLACLRPPRRIKLSLPPDRLSVPLTQIENKIPNATQTVDKKKGSKSSNAPIGPSRYKGGLRTMPNKKDRSKMTFKDKAKALYFQDLARNILHGKIGQPRPRTEETREIMLKSYNQATEGTLQWSGRACKRSNDPVQEEIQEMALSNEPMLQIQQIGCRQALKWNSRVGEGENSVKEARGSKKRNDEGSKSSGSEMIQNEPQKLAKYRDSADAAKCPNDALPKIESKRADSNKC</sequence>
<feature type="region of interest" description="Disordered" evidence="4">
    <location>
        <begin position="1005"/>
        <end position="1028"/>
    </location>
</feature>
<feature type="binding site" evidence="2">
    <location>
        <begin position="90"/>
        <end position="97"/>
    </location>
    <ligand>
        <name>ATP</name>
        <dbReference type="ChEBI" id="CHEBI:30616"/>
    </ligand>
</feature>
<feature type="coiled-coil region" evidence="3">
    <location>
        <begin position="351"/>
        <end position="392"/>
    </location>
</feature>
<evidence type="ECO:0000256" key="4">
    <source>
        <dbReference type="SAM" id="MobiDB-lite"/>
    </source>
</evidence>
<dbReference type="InterPro" id="IPR027640">
    <property type="entry name" value="Kinesin-like_fam"/>
</dbReference>
<feature type="coiled-coil region" evidence="3">
    <location>
        <begin position="432"/>
        <end position="459"/>
    </location>
</feature>
<keyword evidence="7" id="KW-1185">Reference proteome</keyword>
<dbReference type="GO" id="GO:0008017">
    <property type="term" value="F:microtubule binding"/>
    <property type="evidence" value="ECO:0007669"/>
    <property type="project" value="InterPro"/>
</dbReference>
<keyword evidence="2" id="KW-0547">Nucleotide-binding</keyword>
<proteinExistence type="inferred from homology"/>
<feature type="compositionally biased region" description="Basic and acidic residues" evidence="4">
    <location>
        <begin position="1282"/>
        <end position="1302"/>
    </location>
</feature>
<accession>A0AA38L7U4</accession>
<evidence type="ECO:0000313" key="6">
    <source>
        <dbReference type="EMBL" id="KAH9310925.1"/>
    </source>
</evidence>
<name>A0AA38L7U4_TAXCH</name>
<dbReference type="InterPro" id="IPR027417">
    <property type="entry name" value="P-loop_NTPase"/>
</dbReference>
<feature type="region of interest" description="Disordered" evidence="4">
    <location>
        <begin position="564"/>
        <end position="583"/>
    </location>
</feature>
<feature type="compositionally biased region" description="Polar residues" evidence="4">
    <location>
        <begin position="1303"/>
        <end position="1314"/>
    </location>
</feature>
<evidence type="ECO:0000256" key="1">
    <source>
        <dbReference type="ARBA" id="ARBA00023175"/>
    </source>
</evidence>
<reference evidence="6 7" key="1">
    <citation type="journal article" date="2021" name="Nat. Plants">
        <title>The Taxus genome provides insights into paclitaxel biosynthesis.</title>
        <authorList>
            <person name="Xiong X."/>
            <person name="Gou J."/>
            <person name="Liao Q."/>
            <person name="Li Y."/>
            <person name="Zhou Q."/>
            <person name="Bi G."/>
            <person name="Li C."/>
            <person name="Du R."/>
            <person name="Wang X."/>
            <person name="Sun T."/>
            <person name="Guo L."/>
            <person name="Liang H."/>
            <person name="Lu P."/>
            <person name="Wu Y."/>
            <person name="Zhang Z."/>
            <person name="Ro D.K."/>
            <person name="Shang Y."/>
            <person name="Huang S."/>
            <person name="Yan J."/>
        </authorList>
    </citation>
    <scope>NUCLEOTIDE SEQUENCE [LARGE SCALE GENOMIC DNA]</scope>
    <source>
        <strain evidence="6">Ta-2019</strain>
    </source>
</reference>
<evidence type="ECO:0000256" key="3">
    <source>
        <dbReference type="SAM" id="Coils"/>
    </source>
</evidence>
<dbReference type="PANTHER" id="PTHR24115:SF416">
    <property type="entry name" value="KINESIN-LIKE PROTEIN KIN-10A"/>
    <property type="match status" value="1"/>
</dbReference>
<dbReference type="GO" id="GO:0005871">
    <property type="term" value="C:kinesin complex"/>
    <property type="evidence" value="ECO:0007669"/>
    <property type="project" value="TreeGrafter"/>
</dbReference>
<protein>
    <recommendedName>
        <fullName evidence="5">Kinesin motor domain-containing protein</fullName>
    </recommendedName>
</protein>